<dbReference type="Proteomes" id="UP000288168">
    <property type="component" value="Unassembled WGS sequence"/>
</dbReference>
<keyword evidence="4" id="KW-1185">Reference proteome</keyword>
<evidence type="ECO:0000256" key="1">
    <source>
        <dbReference type="SAM" id="MobiDB-lite"/>
    </source>
</evidence>
<feature type="region of interest" description="Disordered" evidence="1">
    <location>
        <begin position="1"/>
        <end position="28"/>
    </location>
</feature>
<name>A0A428PGC2_9HYPO</name>
<gene>
    <name evidence="3" type="ORF">CEP54_011091</name>
</gene>
<reference evidence="3 4" key="1">
    <citation type="submission" date="2017-06" db="EMBL/GenBank/DDBJ databases">
        <title>Comparative genomic analysis of Ambrosia Fusariam Clade fungi.</title>
        <authorList>
            <person name="Stajich J.E."/>
            <person name="Carrillo J."/>
            <person name="Kijimoto T."/>
            <person name="Eskalen A."/>
            <person name="O'Donnell K."/>
            <person name="Kasson M."/>
        </authorList>
    </citation>
    <scope>NUCLEOTIDE SEQUENCE [LARGE SCALE GENOMIC DNA]</scope>
    <source>
        <strain evidence="3 4">NRRL62584</strain>
    </source>
</reference>
<feature type="transmembrane region" description="Helical" evidence="2">
    <location>
        <begin position="71"/>
        <end position="93"/>
    </location>
</feature>
<accession>A0A428PGC2</accession>
<feature type="transmembrane region" description="Helical" evidence="2">
    <location>
        <begin position="39"/>
        <end position="59"/>
    </location>
</feature>
<feature type="region of interest" description="Disordered" evidence="1">
    <location>
        <begin position="99"/>
        <end position="119"/>
    </location>
</feature>
<evidence type="ECO:0000256" key="2">
    <source>
        <dbReference type="SAM" id="Phobius"/>
    </source>
</evidence>
<evidence type="ECO:0000313" key="4">
    <source>
        <dbReference type="Proteomes" id="UP000288168"/>
    </source>
</evidence>
<feature type="compositionally biased region" description="Basic and acidic residues" evidence="1">
    <location>
        <begin position="1"/>
        <end position="12"/>
    </location>
</feature>
<feature type="compositionally biased region" description="Polar residues" evidence="1">
    <location>
        <begin position="109"/>
        <end position="119"/>
    </location>
</feature>
<organism evidence="3 4">
    <name type="scientific">Fusarium duplospermum</name>
    <dbReference type="NCBI Taxonomy" id="1325734"/>
    <lineage>
        <taxon>Eukaryota</taxon>
        <taxon>Fungi</taxon>
        <taxon>Dikarya</taxon>
        <taxon>Ascomycota</taxon>
        <taxon>Pezizomycotina</taxon>
        <taxon>Sordariomycetes</taxon>
        <taxon>Hypocreomycetidae</taxon>
        <taxon>Hypocreales</taxon>
        <taxon>Nectriaceae</taxon>
        <taxon>Fusarium</taxon>
        <taxon>Fusarium solani species complex</taxon>
    </lineage>
</organism>
<comment type="caution">
    <text evidence="3">The sequence shown here is derived from an EMBL/GenBank/DDBJ whole genome shotgun (WGS) entry which is preliminary data.</text>
</comment>
<keyword evidence="2" id="KW-0812">Transmembrane</keyword>
<dbReference type="EMBL" id="NKCI01000140">
    <property type="protein sequence ID" value="RSL52081.1"/>
    <property type="molecule type" value="Genomic_DNA"/>
</dbReference>
<protein>
    <submittedName>
        <fullName evidence="3">Uncharacterized protein</fullName>
    </submittedName>
</protein>
<keyword evidence="2" id="KW-0472">Membrane</keyword>
<sequence>MIHFEEKDKTEEANSSVTEPAPESREVGSWNTFVTVSSMISLILACGSWVALSFIALMASDEPAGRKREELLMATQICAAMMIFWSGATLAFLSRIQPRQPDPEVGLPSNKTPSTDPES</sequence>
<proteinExistence type="predicted"/>
<dbReference type="AlphaFoldDB" id="A0A428PGC2"/>
<keyword evidence="2" id="KW-1133">Transmembrane helix</keyword>
<evidence type="ECO:0000313" key="3">
    <source>
        <dbReference type="EMBL" id="RSL52081.1"/>
    </source>
</evidence>